<organism evidence="1 2">
    <name type="scientific">Desulfitobacterium dehalogenans (strain ATCC 51507 / DSM 9161 / JW/IU-DC1)</name>
    <dbReference type="NCBI Taxonomy" id="756499"/>
    <lineage>
        <taxon>Bacteria</taxon>
        <taxon>Bacillati</taxon>
        <taxon>Bacillota</taxon>
        <taxon>Clostridia</taxon>
        <taxon>Eubacteriales</taxon>
        <taxon>Desulfitobacteriaceae</taxon>
        <taxon>Desulfitobacterium</taxon>
    </lineage>
</organism>
<dbReference type="RefSeq" id="WP_014794538.1">
    <property type="nucleotide sequence ID" value="NC_018017.1"/>
</dbReference>
<dbReference type="AlphaFoldDB" id="I4AAS3"/>
<sequence>MTKNLSFTLNFSEEDESIWAFLHTFPPDQWEDILKKALHAYRAEGTNPGQWSLEDLCVVPPAKDSMTENHPLEHLFQLIGEEEDEVVLELLSRPKLQSVERLAERAPSIPIPKVDQEPVAAKEDVLKSAKGLAFLLNQVIGEEEDPEVLSFFSAQRIVRKFSYPCFWISYLETMPLRGESCHLTAY</sequence>
<accession>I4AAS3</accession>
<reference evidence="2" key="1">
    <citation type="submission" date="2012-06" db="EMBL/GenBank/DDBJ databases">
        <title>Complete sequence of Desulfitobacterium dehalogenans ATCC 51507.</title>
        <authorList>
            <person name="Lucas S."/>
            <person name="Han J."/>
            <person name="Lapidus A."/>
            <person name="Cheng J.-F."/>
            <person name="Goodwin L."/>
            <person name="Pitluck S."/>
            <person name="Peters L."/>
            <person name="Ovchinnikova G."/>
            <person name="Teshima H."/>
            <person name="Detter J.C."/>
            <person name="Han C."/>
            <person name="Tapia R."/>
            <person name="Land M."/>
            <person name="Hauser L."/>
            <person name="Kyrpides N."/>
            <person name="Ivanova N."/>
            <person name="Pagani I."/>
            <person name="Kruse T."/>
            <person name="de Vos W.M."/>
            <person name="Smidt H."/>
            <person name="Woyke T."/>
        </authorList>
    </citation>
    <scope>NUCLEOTIDE SEQUENCE [LARGE SCALE GENOMIC DNA]</scope>
    <source>
        <strain evidence="2">ATCC 51507 / DSM 9161 / JW/IU-DC1</strain>
    </source>
</reference>
<evidence type="ECO:0000313" key="1">
    <source>
        <dbReference type="EMBL" id="AFM01058.1"/>
    </source>
</evidence>
<dbReference type="HOGENOM" id="CLU_1591862_0_0_9"/>
<gene>
    <name evidence="1" type="ordered locus">Desde_2745</name>
</gene>
<evidence type="ECO:0000313" key="2">
    <source>
        <dbReference type="Proteomes" id="UP000006053"/>
    </source>
</evidence>
<dbReference type="KEGG" id="ddh:Desde_2745"/>
<name>I4AAS3_DESDJ</name>
<keyword evidence="2" id="KW-1185">Reference proteome</keyword>
<dbReference type="Proteomes" id="UP000006053">
    <property type="component" value="Chromosome"/>
</dbReference>
<dbReference type="STRING" id="756499.Desde_2745"/>
<dbReference type="EMBL" id="CP003348">
    <property type="protein sequence ID" value="AFM01058.1"/>
    <property type="molecule type" value="Genomic_DNA"/>
</dbReference>
<reference evidence="1 2" key="2">
    <citation type="journal article" date="2015" name="J. Bacteriol.">
        <title>Genomic, proteomic, and biochemical analysis of the organohalide respiratory pathway in Desulfitobacterium dehalogenans.</title>
        <authorList>
            <person name="Kruse T."/>
            <person name="van de Pas B.A."/>
            <person name="Atteia A."/>
            <person name="Krab K."/>
            <person name="Hagen W.R."/>
            <person name="Goodwin L."/>
            <person name="Chain P."/>
            <person name="Boeren S."/>
            <person name="Maphosa F."/>
            <person name="Schraa G."/>
            <person name="de Vos W.M."/>
            <person name="van der Oost J."/>
            <person name="Smidt H."/>
            <person name="Stams A.J."/>
        </authorList>
    </citation>
    <scope>NUCLEOTIDE SEQUENCE [LARGE SCALE GENOMIC DNA]</scope>
    <source>
        <strain evidence="2">ATCC 51507 / DSM 9161 / JW/IU-DC1</strain>
    </source>
</reference>
<protein>
    <submittedName>
        <fullName evidence="1">Uncharacterized protein</fullName>
    </submittedName>
</protein>
<proteinExistence type="predicted"/>